<dbReference type="VEuPathDB" id="TrichDB:TRFO_34906"/>
<evidence type="ECO:0000313" key="3">
    <source>
        <dbReference type="EMBL" id="OHS98651.1"/>
    </source>
</evidence>
<protein>
    <recommendedName>
        <fullName evidence="2">UBA domain-containing protein</fullName>
    </recommendedName>
</protein>
<evidence type="ECO:0000259" key="2">
    <source>
        <dbReference type="PROSITE" id="PS50030"/>
    </source>
</evidence>
<dbReference type="AlphaFoldDB" id="A0A1J4JM59"/>
<feature type="domain" description="UBA" evidence="2">
    <location>
        <begin position="18"/>
        <end position="59"/>
    </location>
</feature>
<keyword evidence="4" id="KW-1185">Reference proteome</keyword>
<dbReference type="GeneID" id="94844646"/>
<organism evidence="3 4">
    <name type="scientific">Tritrichomonas foetus</name>
    <dbReference type="NCBI Taxonomy" id="1144522"/>
    <lineage>
        <taxon>Eukaryota</taxon>
        <taxon>Metamonada</taxon>
        <taxon>Parabasalia</taxon>
        <taxon>Tritrichomonadida</taxon>
        <taxon>Tritrichomonadidae</taxon>
        <taxon>Tritrichomonas</taxon>
    </lineage>
</organism>
<reference evidence="3" key="1">
    <citation type="submission" date="2016-10" db="EMBL/GenBank/DDBJ databases">
        <authorList>
            <person name="Benchimol M."/>
            <person name="Almeida L.G."/>
            <person name="Vasconcelos A.T."/>
            <person name="Perreira-Neves A."/>
            <person name="Rosa I.A."/>
            <person name="Tasca T."/>
            <person name="Bogo M.R."/>
            <person name="de Souza W."/>
        </authorList>
    </citation>
    <scope>NUCLEOTIDE SEQUENCE [LARGE SCALE GENOMIC DNA]</scope>
    <source>
        <strain evidence="3">K</strain>
    </source>
</reference>
<dbReference type="Proteomes" id="UP000179807">
    <property type="component" value="Unassembled WGS sequence"/>
</dbReference>
<comment type="caution">
    <text evidence="3">The sequence shown here is derived from an EMBL/GenBank/DDBJ whole genome shotgun (WGS) entry which is preliminary data.</text>
</comment>
<sequence>MPQPFPLPQLTNPIEIGEQDEEAINCLQQVGFNDREELLSLLSSDSPNMAKVFFFMLTQRQNIDSIPWGNTNNSSSNSAPNDSHNDSPNDSSSLTNSLSGPLSGSLSNSLSPTLSGSLSGSLSNSLSPTGNGGGGNIGLYDHAFGDFNSSERLDFLNPMPSASASLCESFENAQAWLGGTFPPSNLEEQVIQHINTNAVEMMCILQRFLRARNFEFFHPDYEQLVARNTQINLAITLLGEYENESQMELTIQFISGASDVFASIVKQINSLFRKMIDMDAGLFDVPEEIPFYSPLSGL</sequence>
<accession>A0A1J4JM59</accession>
<dbReference type="PROSITE" id="PS50030">
    <property type="entry name" value="UBA"/>
    <property type="match status" value="1"/>
</dbReference>
<evidence type="ECO:0000313" key="4">
    <source>
        <dbReference type="Proteomes" id="UP000179807"/>
    </source>
</evidence>
<feature type="compositionally biased region" description="Low complexity" evidence="1">
    <location>
        <begin position="70"/>
        <end position="110"/>
    </location>
</feature>
<feature type="region of interest" description="Disordered" evidence="1">
    <location>
        <begin position="66"/>
        <end position="110"/>
    </location>
</feature>
<gene>
    <name evidence="3" type="ORF">TRFO_34906</name>
</gene>
<dbReference type="RefSeq" id="XP_068351788.1">
    <property type="nucleotide sequence ID" value="XM_068509942.1"/>
</dbReference>
<dbReference type="EMBL" id="MLAK01001042">
    <property type="protein sequence ID" value="OHS98651.1"/>
    <property type="molecule type" value="Genomic_DNA"/>
</dbReference>
<name>A0A1J4JM59_9EUKA</name>
<dbReference type="InterPro" id="IPR015940">
    <property type="entry name" value="UBA"/>
</dbReference>
<evidence type="ECO:0000256" key="1">
    <source>
        <dbReference type="SAM" id="MobiDB-lite"/>
    </source>
</evidence>
<proteinExistence type="predicted"/>